<evidence type="ECO:0000313" key="3">
    <source>
        <dbReference type="Proteomes" id="UP001412067"/>
    </source>
</evidence>
<accession>A0ABR2N4N9</accession>
<name>A0ABR2N4N9_9ASPA</name>
<proteinExistence type="predicted"/>
<comment type="caution">
    <text evidence="2">The sequence shown here is derived from an EMBL/GenBank/DDBJ whole genome shotgun (WGS) entry which is preliminary data.</text>
</comment>
<keyword evidence="1" id="KW-1133">Transmembrane helix</keyword>
<evidence type="ECO:0000313" key="2">
    <source>
        <dbReference type="EMBL" id="KAK8971095.1"/>
    </source>
</evidence>
<gene>
    <name evidence="2" type="ORF">KSP40_PGU015376</name>
</gene>
<dbReference type="EMBL" id="JBBWWR010000001">
    <property type="protein sequence ID" value="KAK8971095.1"/>
    <property type="molecule type" value="Genomic_DNA"/>
</dbReference>
<keyword evidence="1" id="KW-0812">Transmembrane</keyword>
<sequence>MADDAQLLRTFGSEIAHRNPHYQLHKSIGFHRRAAPSTLSLPLALALFLSLYYVSFWGCRRARSLWRSVR</sequence>
<keyword evidence="1" id="KW-0472">Membrane</keyword>
<keyword evidence="3" id="KW-1185">Reference proteome</keyword>
<protein>
    <submittedName>
        <fullName evidence="2">Uncharacterized protein</fullName>
    </submittedName>
</protein>
<reference evidence="2 3" key="1">
    <citation type="journal article" date="2022" name="Nat. Plants">
        <title>Genomes of leafy and leafless Platanthera orchids illuminate the evolution of mycoheterotrophy.</title>
        <authorList>
            <person name="Li M.H."/>
            <person name="Liu K.W."/>
            <person name="Li Z."/>
            <person name="Lu H.C."/>
            <person name="Ye Q.L."/>
            <person name="Zhang D."/>
            <person name="Wang J.Y."/>
            <person name="Li Y.F."/>
            <person name="Zhong Z.M."/>
            <person name="Liu X."/>
            <person name="Yu X."/>
            <person name="Liu D.K."/>
            <person name="Tu X.D."/>
            <person name="Liu B."/>
            <person name="Hao Y."/>
            <person name="Liao X.Y."/>
            <person name="Jiang Y.T."/>
            <person name="Sun W.H."/>
            <person name="Chen J."/>
            <person name="Chen Y.Q."/>
            <person name="Ai Y."/>
            <person name="Zhai J.W."/>
            <person name="Wu S.S."/>
            <person name="Zhou Z."/>
            <person name="Hsiao Y.Y."/>
            <person name="Wu W.L."/>
            <person name="Chen Y.Y."/>
            <person name="Lin Y.F."/>
            <person name="Hsu J.L."/>
            <person name="Li C.Y."/>
            <person name="Wang Z.W."/>
            <person name="Zhao X."/>
            <person name="Zhong W.Y."/>
            <person name="Ma X.K."/>
            <person name="Ma L."/>
            <person name="Huang J."/>
            <person name="Chen G.Z."/>
            <person name="Huang M.Z."/>
            <person name="Huang L."/>
            <person name="Peng D.H."/>
            <person name="Luo Y.B."/>
            <person name="Zou S.Q."/>
            <person name="Chen S.P."/>
            <person name="Lan S."/>
            <person name="Tsai W.C."/>
            <person name="Van de Peer Y."/>
            <person name="Liu Z.J."/>
        </authorList>
    </citation>
    <scope>NUCLEOTIDE SEQUENCE [LARGE SCALE GENOMIC DNA]</scope>
    <source>
        <strain evidence="2">Lor288</strain>
    </source>
</reference>
<feature type="transmembrane region" description="Helical" evidence="1">
    <location>
        <begin position="39"/>
        <end position="59"/>
    </location>
</feature>
<evidence type="ECO:0000256" key="1">
    <source>
        <dbReference type="SAM" id="Phobius"/>
    </source>
</evidence>
<dbReference type="Proteomes" id="UP001412067">
    <property type="component" value="Unassembled WGS sequence"/>
</dbReference>
<organism evidence="2 3">
    <name type="scientific">Platanthera guangdongensis</name>
    <dbReference type="NCBI Taxonomy" id="2320717"/>
    <lineage>
        <taxon>Eukaryota</taxon>
        <taxon>Viridiplantae</taxon>
        <taxon>Streptophyta</taxon>
        <taxon>Embryophyta</taxon>
        <taxon>Tracheophyta</taxon>
        <taxon>Spermatophyta</taxon>
        <taxon>Magnoliopsida</taxon>
        <taxon>Liliopsida</taxon>
        <taxon>Asparagales</taxon>
        <taxon>Orchidaceae</taxon>
        <taxon>Orchidoideae</taxon>
        <taxon>Orchideae</taxon>
        <taxon>Orchidinae</taxon>
        <taxon>Platanthera</taxon>
    </lineage>
</organism>